<dbReference type="EMBL" id="PEZZ01000034">
    <property type="protein sequence ID" value="PIS04832.1"/>
    <property type="molecule type" value="Genomic_DNA"/>
</dbReference>
<organism evidence="1 2">
    <name type="scientific">Candidatus Buchananbacteria bacterium CG10_big_fil_rev_8_21_14_0_10_42_9</name>
    <dbReference type="NCBI Taxonomy" id="1974526"/>
    <lineage>
        <taxon>Bacteria</taxon>
        <taxon>Candidatus Buchananiibacteriota</taxon>
    </lineage>
</organism>
<dbReference type="SUPFAM" id="SSF55729">
    <property type="entry name" value="Acyl-CoA N-acyltransferases (Nat)"/>
    <property type="match status" value="1"/>
</dbReference>
<reference evidence="2" key="1">
    <citation type="submission" date="2017-09" db="EMBL/GenBank/DDBJ databases">
        <title>Depth-based differentiation of microbial function through sediment-hosted aquifers and enrichment of novel symbionts in the deep terrestrial subsurface.</title>
        <authorList>
            <person name="Probst A.J."/>
            <person name="Ladd B."/>
            <person name="Jarett J.K."/>
            <person name="Geller-Mcgrath D.E."/>
            <person name="Sieber C.M.K."/>
            <person name="Emerson J.B."/>
            <person name="Anantharaman K."/>
            <person name="Thomas B.C."/>
            <person name="Malmstrom R."/>
            <person name="Stieglmeier M."/>
            <person name="Klingl A."/>
            <person name="Woyke T."/>
            <person name="Ryan C.M."/>
            <person name="Banfield J.F."/>
        </authorList>
    </citation>
    <scope>NUCLEOTIDE SEQUENCE [LARGE SCALE GENOMIC DNA]</scope>
</reference>
<sequence length="82" mass="9335">MKKYQIKKYSDSDQPSVASLVTKVLQEYGYQYNKKLDKDLDDPTEHYLKTGGMFWVIPNDNTIIGTVALKKKGAQGELKGYT</sequence>
<evidence type="ECO:0000313" key="2">
    <source>
        <dbReference type="Proteomes" id="UP000230935"/>
    </source>
</evidence>
<accession>A0A2H0W0E5</accession>
<proteinExistence type="predicted"/>
<dbReference type="InterPro" id="IPR016181">
    <property type="entry name" value="Acyl_CoA_acyltransferase"/>
</dbReference>
<evidence type="ECO:0008006" key="3">
    <source>
        <dbReference type="Google" id="ProtNLM"/>
    </source>
</evidence>
<evidence type="ECO:0000313" key="1">
    <source>
        <dbReference type="EMBL" id="PIS04832.1"/>
    </source>
</evidence>
<dbReference type="AlphaFoldDB" id="A0A2H0W0E5"/>
<dbReference type="Gene3D" id="3.40.630.30">
    <property type="match status" value="1"/>
</dbReference>
<name>A0A2H0W0E5_9BACT</name>
<comment type="caution">
    <text evidence="1">The sequence shown here is derived from an EMBL/GenBank/DDBJ whole genome shotgun (WGS) entry which is preliminary data.</text>
</comment>
<gene>
    <name evidence="1" type="ORF">COT81_04210</name>
</gene>
<protein>
    <recommendedName>
        <fullName evidence="3">GNAT family N-acetyltransferase</fullName>
    </recommendedName>
</protein>
<dbReference type="Proteomes" id="UP000230935">
    <property type="component" value="Unassembled WGS sequence"/>
</dbReference>